<evidence type="ECO:0000313" key="5">
    <source>
        <dbReference type="EMBL" id="UMM17585.1"/>
    </source>
</evidence>
<dbReference type="EMBL" id="CP090892">
    <property type="protein sequence ID" value="ULU05629.1"/>
    <property type="molecule type" value="Genomic_DNA"/>
</dbReference>
<dbReference type="PANTHER" id="PTHR12905:SF0">
    <property type="entry name" value="CALCINEURIN-LIKE PHOSPHOESTERASE DOMAIN-CONTAINING PROTEIN"/>
    <property type="match status" value="1"/>
</dbReference>
<organism evidence="4 6">
    <name type="scientific">Caenorhabditis briggsae</name>
    <dbReference type="NCBI Taxonomy" id="6238"/>
    <lineage>
        <taxon>Eukaryota</taxon>
        <taxon>Metazoa</taxon>
        <taxon>Ecdysozoa</taxon>
        <taxon>Nematoda</taxon>
        <taxon>Chromadorea</taxon>
        <taxon>Rhabditida</taxon>
        <taxon>Rhabditina</taxon>
        <taxon>Rhabditomorpha</taxon>
        <taxon>Rhabditoidea</taxon>
        <taxon>Rhabditidae</taxon>
        <taxon>Peloderinae</taxon>
        <taxon>Caenorhabditis</taxon>
    </lineage>
</organism>
<dbReference type="PANTHER" id="PTHR12905">
    <property type="entry name" value="METALLOPHOSPHOESTERASE"/>
    <property type="match status" value="1"/>
</dbReference>
<gene>
    <name evidence="4" type="ORF">L3Y34_017934</name>
    <name evidence="5" type="ORF">L5515_014057</name>
</gene>
<dbReference type="AlphaFoldDB" id="A0AAE9IUF5"/>
<dbReference type="InterPro" id="IPR004843">
    <property type="entry name" value="Calcineurin-like_PHP"/>
</dbReference>
<feature type="region of interest" description="Disordered" evidence="2">
    <location>
        <begin position="72"/>
        <end position="94"/>
    </location>
</feature>
<reference evidence="5 7" key="1">
    <citation type="submission" date="2022-04" db="EMBL/GenBank/DDBJ databases">
        <title>Chromosome-level reference genomes for two strains of Caenorhabditis briggsae: an improved platform for comparative genomics.</title>
        <authorList>
            <person name="Stevens L."/>
            <person name="Andersen E."/>
        </authorList>
    </citation>
    <scope>NUCLEOTIDE SEQUENCE [LARGE SCALE GENOMIC DNA]</scope>
    <source>
        <strain evidence="5">VX34</strain>
        <tissue evidence="5">Whole-organism</tissue>
    </source>
</reference>
<feature type="region of interest" description="Disordered" evidence="2">
    <location>
        <begin position="117"/>
        <end position="144"/>
    </location>
</feature>
<dbReference type="Pfam" id="PF00149">
    <property type="entry name" value="Metallophos"/>
    <property type="match status" value="1"/>
</dbReference>
<dbReference type="GO" id="GO:0016787">
    <property type="term" value="F:hydrolase activity"/>
    <property type="evidence" value="ECO:0007669"/>
    <property type="project" value="InterPro"/>
</dbReference>
<dbReference type="Proteomes" id="UP000829354">
    <property type="component" value="Chromosome II"/>
</dbReference>
<dbReference type="EMBL" id="CP092621">
    <property type="protein sequence ID" value="UMM17585.1"/>
    <property type="molecule type" value="Genomic_DNA"/>
</dbReference>
<evidence type="ECO:0000256" key="2">
    <source>
        <dbReference type="SAM" id="MobiDB-lite"/>
    </source>
</evidence>
<dbReference type="CDD" id="cd07379">
    <property type="entry name" value="MPP_239FB"/>
    <property type="match status" value="1"/>
</dbReference>
<evidence type="ECO:0000256" key="1">
    <source>
        <dbReference type="ARBA" id="ARBA00007993"/>
    </source>
</evidence>
<accession>A0AAE9IUF5</accession>
<feature type="domain" description="Calcineurin-like phosphoesterase" evidence="3">
    <location>
        <begin position="189"/>
        <end position="391"/>
    </location>
</feature>
<evidence type="ECO:0000313" key="7">
    <source>
        <dbReference type="Proteomes" id="UP000829354"/>
    </source>
</evidence>
<dbReference type="InterPro" id="IPR051693">
    <property type="entry name" value="UPF0046_metallophosphoest"/>
</dbReference>
<sequence>MLSPALLKVSLNRRSSAPVPQDEKMMFPSRSRTASYLQPMMEDQELIGFNRDRRRSSGSIIVDSFELGNVSPSRRSSIASTLPVDKKSRRKLSTPSRNLLGTTSIFQDQAIRDDWRNRQRRTSLNGGSISGIYPNRKDSVSPIGGGKTVPLHQYTEDPTLAWEMLKEKRPVKPVRQMRLDTPVKPDHVRFVCIGCTHGEQMDLSKLPPGDVLLVAGDFTSCGLPNEVHSFNKLLGKLKYAYKVVIGGNHECTFDDTFLKLNKESEPKEMALKQAMLSAIHSDSKGGISAKELLSNAIYLEDNVIELFGITIYGTPWQPKVDNWAFNLSRGQSLLDKWNMIPTGVDVLLTHTPPLGHGDMMNNGQRMGCVELLNTVFKRVRPKYHVFGHIHEGYGCTTDGYTKFINCCQCNENLDVKNEPVIFDIPVHPHTKQFYVQNVKKILKRFQKKN</sequence>
<dbReference type="Gene3D" id="3.60.21.10">
    <property type="match status" value="1"/>
</dbReference>
<protein>
    <recommendedName>
        <fullName evidence="3">Calcineurin-like phosphoesterase domain-containing protein</fullName>
    </recommendedName>
</protein>
<name>A0AAE9IUF5_CAEBR</name>
<evidence type="ECO:0000313" key="4">
    <source>
        <dbReference type="EMBL" id="ULU05629.1"/>
    </source>
</evidence>
<dbReference type="Proteomes" id="UP000827892">
    <property type="component" value="Chromosome II"/>
</dbReference>
<comment type="similarity">
    <text evidence="1">Belongs to the UPF0046 family.</text>
</comment>
<keyword evidence="7" id="KW-1185">Reference proteome</keyword>
<dbReference type="InterPro" id="IPR029052">
    <property type="entry name" value="Metallo-depent_PP-like"/>
</dbReference>
<proteinExistence type="inferred from homology"/>
<evidence type="ECO:0000313" key="6">
    <source>
        <dbReference type="Proteomes" id="UP000827892"/>
    </source>
</evidence>
<reference evidence="4 6" key="2">
    <citation type="submission" date="2022-05" db="EMBL/GenBank/DDBJ databases">
        <title>Chromosome-level reference genomes for two strains of Caenorhabditis briggsae: an improved platform for comparative genomics.</title>
        <authorList>
            <person name="Stevens L."/>
            <person name="Andersen E.C."/>
        </authorList>
    </citation>
    <scope>NUCLEOTIDE SEQUENCE [LARGE SCALE GENOMIC DNA]</scope>
    <source>
        <strain evidence="4">QX1410_ONT</strain>
        <tissue evidence="4">Whole-organism</tissue>
    </source>
</reference>
<evidence type="ECO:0000259" key="3">
    <source>
        <dbReference type="Pfam" id="PF00149"/>
    </source>
</evidence>
<dbReference type="SUPFAM" id="SSF56300">
    <property type="entry name" value="Metallo-dependent phosphatases"/>
    <property type="match status" value="1"/>
</dbReference>